<reference evidence="3 4" key="1">
    <citation type="submission" date="2021-05" db="EMBL/GenBank/DDBJ databases">
        <title>Genome Assembly of Synthetic Allotetraploid Brassica napus Reveals Homoeologous Exchanges between Subgenomes.</title>
        <authorList>
            <person name="Davis J.T."/>
        </authorList>
    </citation>
    <scope>NUCLEOTIDE SEQUENCE [LARGE SCALE GENOMIC DNA]</scope>
    <source>
        <strain evidence="4">cv. Da-Ae</strain>
        <tissue evidence="3">Seedling</tissue>
    </source>
</reference>
<organism evidence="3 4">
    <name type="scientific">Brassica napus</name>
    <name type="common">Rape</name>
    <dbReference type="NCBI Taxonomy" id="3708"/>
    <lineage>
        <taxon>Eukaryota</taxon>
        <taxon>Viridiplantae</taxon>
        <taxon>Streptophyta</taxon>
        <taxon>Embryophyta</taxon>
        <taxon>Tracheophyta</taxon>
        <taxon>Spermatophyta</taxon>
        <taxon>Magnoliopsida</taxon>
        <taxon>eudicotyledons</taxon>
        <taxon>Gunneridae</taxon>
        <taxon>Pentapetalae</taxon>
        <taxon>rosids</taxon>
        <taxon>malvids</taxon>
        <taxon>Brassicales</taxon>
        <taxon>Brassicaceae</taxon>
        <taxon>Brassiceae</taxon>
        <taxon>Brassica</taxon>
    </lineage>
</organism>
<evidence type="ECO:0000256" key="1">
    <source>
        <dbReference type="SAM" id="MobiDB-lite"/>
    </source>
</evidence>
<protein>
    <recommendedName>
        <fullName evidence="5">Transmembrane protein</fullName>
    </recommendedName>
</protein>
<keyword evidence="2" id="KW-0812">Transmembrane</keyword>
<feature type="transmembrane region" description="Helical" evidence="2">
    <location>
        <begin position="140"/>
        <end position="164"/>
    </location>
</feature>
<evidence type="ECO:0000256" key="2">
    <source>
        <dbReference type="SAM" id="Phobius"/>
    </source>
</evidence>
<dbReference type="Proteomes" id="UP000824890">
    <property type="component" value="Unassembled WGS sequence"/>
</dbReference>
<feature type="compositionally biased region" description="Basic and acidic residues" evidence="1">
    <location>
        <begin position="236"/>
        <end position="251"/>
    </location>
</feature>
<comment type="caution">
    <text evidence="3">The sequence shown here is derived from an EMBL/GenBank/DDBJ whole genome shotgun (WGS) entry which is preliminary data.</text>
</comment>
<keyword evidence="4" id="KW-1185">Reference proteome</keyword>
<feature type="non-terminal residue" evidence="3">
    <location>
        <position position="1"/>
    </location>
</feature>
<name>A0ABQ8DJU1_BRANA</name>
<evidence type="ECO:0008006" key="5">
    <source>
        <dbReference type="Google" id="ProtNLM"/>
    </source>
</evidence>
<feature type="compositionally biased region" description="Basic and acidic residues" evidence="1">
    <location>
        <begin position="205"/>
        <end position="220"/>
    </location>
</feature>
<evidence type="ECO:0000313" key="3">
    <source>
        <dbReference type="EMBL" id="KAH0928746.1"/>
    </source>
</evidence>
<feature type="region of interest" description="Disordered" evidence="1">
    <location>
        <begin position="172"/>
        <end position="251"/>
    </location>
</feature>
<dbReference type="EMBL" id="JAGKQM010000004">
    <property type="protein sequence ID" value="KAH0928746.1"/>
    <property type="molecule type" value="Genomic_DNA"/>
</dbReference>
<feature type="compositionally biased region" description="Basic residues" evidence="1">
    <location>
        <begin position="221"/>
        <end position="235"/>
    </location>
</feature>
<keyword evidence="2" id="KW-1133">Transmembrane helix</keyword>
<evidence type="ECO:0000313" key="4">
    <source>
        <dbReference type="Proteomes" id="UP000824890"/>
    </source>
</evidence>
<accession>A0ABQ8DJU1</accession>
<sequence length="251" mass="28609">NERVGSPPGASLGFKLEWLHVLGRIVRERDARVMRFLVAAGDYPVGFFGPSESLTEARDLRLRNLEMKEGNFSGVEEESRSHEYGAAARLQPLLGFSCRSVLLRTRHSLAGMKRADKHRENYLGHSIKARPLLRVQQQRTWVLCGFTALAMLVYLLTCLSATLYRAPRPWEDPSTLTSSQTEDAVPARLPADTSVTKTVEDGPDDTERNQMKDRHEEGKPAKRKKEERHEKREKRHTGDPDDRKKHKKEEA</sequence>
<gene>
    <name evidence="3" type="ORF">HID58_014473</name>
</gene>
<keyword evidence="2" id="KW-0472">Membrane</keyword>
<proteinExistence type="predicted"/>